<feature type="domain" description="Histidine kinase" evidence="16">
    <location>
        <begin position="272"/>
        <end position="486"/>
    </location>
</feature>
<dbReference type="SMART" id="SM00387">
    <property type="entry name" value="HATPase_c"/>
    <property type="match status" value="1"/>
</dbReference>
<dbReference type="InterPro" id="IPR005467">
    <property type="entry name" value="His_kinase_dom"/>
</dbReference>
<evidence type="ECO:0000313" key="18">
    <source>
        <dbReference type="EMBL" id="GKX28060.1"/>
    </source>
</evidence>
<comment type="subcellular location">
    <subcellularLocation>
        <location evidence="2">Cell membrane</location>
        <topology evidence="2">Multi-pass membrane protein</topology>
    </subcellularLocation>
</comment>
<keyword evidence="5" id="KW-0597">Phosphoprotein</keyword>
<dbReference type="SMART" id="SM00388">
    <property type="entry name" value="HisKA"/>
    <property type="match status" value="1"/>
</dbReference>
<dbReference type="InterPro" id="IPR050398">
    <property type="entry name" value="HssS/ArlS-like"/>
</dbReference>
<dbReference type="Pfam" id="PF02518">
    <property type="entry name" value="HATPase_c"/>
    <property type="match status" value="1"/>
</dbReference>
<keyword evidence="10" id="KW-0067">ATP-binding</keyword>
<dbReference type="RefSeq" id="WP_281811984.1">
    <property type="nucleotide sequence ID" value="NZ_BRLB01000001.1"/>
</dbReference>
<comment type="caution">
    <text evidence="18">The sequence shown here is derived from an EMBL/GenBank/DDBJ whole genome shotgun (WGS) entry which is preliminary data.</text>
</comment>
<dbReference type="GO" id="GO:0005524">
    <property type="term" value="F:ATP binding"/>
    <property type="evidence" value="ECO:0007669"/>
    <property type="project" value="UniProtKB-KW"/>
</dbReference>
<dbReference type="Proteomes" id="UP001144256">
    <property type="component" value="Unassembled WGS sequence"/>
</dbReference>
<evidence type="ECO:0000256" key="1">
    <source>
        <dbReference type="ARBA" id="ARBA00000085"/>
    </source>
</evidence>
<organism evidence="18 19">
    <name type="scientific">Vallitalea longa</name>
    <dbReference type="NCBI Taxonomy" id="2936439"/>
    <lineage>
        <taxon>Bacteria</taxon>
        <taxon>Bacillati</taxon>
        <taxon>Bacillota</taxon>
        <taxon>Clostridia</taxon>
        <taxon>Lachnospirales</taxon>
        <taxon>Vallitaleaceae</taxon>
        <taxon>Vallitalea</taxon>
    </lineage>
</organism>
<protein>
    <recommendedName>
        <fullName evidence="3">histidine kinase</fullName>
        <ecNumber evidence="3">2.7.13.3</ecNumber>
    </recommendedName>
</protein>
<evidence type="ECO:0000256" key="11">
    <source>
        <dbReference type="ARBA" id="ARBA00022989"/>
    </source>
</evidence>
<dbReference type="Gene3D" id="3.30.565.10">
    <property type="entry name" value="Histidine kinase-like ATPase, C-terminal domain"/>
    <property type="match status" value="1"/>
</dbReference>
<dbReference type="InterPro" id="IPR036890">
    <property type="entry name" value="HATPase_C_sf"/>
</dbReference>
<evidence type="ECO:0000256" key="15">
    <source>
        <dbReference type="SAM" id="Phobius"/>
    </source>
</evidence>
<evidence type="ECO:0000256" key="4">
    <source>
        <dbReference type="ARBA" id="ARBA00022475"/>
    </source>
</evidence>
<reference evidence="18" key="1">
    <citation type="submission" date="2022-06" db="EMBL/GenBank/DDBJ databases">
        <title>Vallitalea longa sp. nov., an anaerobic bacterium isolated from marine sediment.</title>
        <authorList>
            <person name="Hirano S."/>
            <person name="Terahara T."/>
            <person name="Mori K."/>
            <person name="Hamada M."/>
            <person name="Matsumoto R."/>
            <person name="Kobayashi T."/>
        </authorList>
    </citation>
    <scope>NUCLEOTIDE SEQUENCE</scope>
    <source>
        <strain evidence="18">SH18-1</strain>
    </source>
</reference>
<dbReference type="InterPro" id="IPR003661">
    <property type="entry name" value="HisK_dim/P_dom"/>
</dbReference>
<evidence type="ECO:0000256" key="3">
    <source>
        <dbReference type="ARBA" id="ARBA00012438"/>
    </source>
</evidence>
<evidence type="ECO:0000256" key="12">
    <source>
        <dbReference type="ARBA" id="ARBA00023012"/>
    </source>
</evidence>
<dbReference type="PROSITE" id="PS50109">
    <property type="entry name" value="HIS_KIN"/>
    <property type="match status" value="1"/>
</dbReference>
<proteinExistence type="predicted"/>
<dbReference type="InterPro" id="IPR003594">
    <property type="entry name" value="HATPase_dom"/>
</dbReference>
<keyword evidence="7 15" id="KW-0812">Transmembrane</keyword>
<evidence type="ECO:0000256" key="14">
    <source>
        <dbReference type="SAM" id="Coils"/>
    </source>
</evidence>
<name>A0A9W5Y7C7_9FIRM</name>
<evidence type="ECO:0000256" key="7">
    <source>
        <dbReference type="ARBA" id="ARBA00022692"/>
    </source>
</evidence>
<dbReference type="InterPro" id="IPR004358">
    <property type="entry name" value="Sig_transdc_His_kin-like_C"/>
</dbReference>
<evidence type="ECO:0000256" key="9">
    <source>
        <dbReference type="ARBA" id="ARBA00022777"/>
    </source>
</evidence>
<keyword evidence="14" id="KW-0175">Coiled coil</keyword>
<dbReference type="AlphaFoldDB" id="A0A9W5Y7C7"/>
<evidence type="ECO:0000256" key="8">
    <source>
        <dbReference type="ARBA" id="ARBA00022741"/>
    </source>
</evidence>
<dbReference type="PROSITE" id="PS50885">
    <property type="entry name" value="HAMP"/>
    <property type="match status" value="1"/>
</dbReference>
<keyword evidence="11 15" id="KW-1133">Transmembrane helix</keyword>
<evidence type="ECO:0000256" key="2">
    <source>
        <dbReference type="ARBA" id="ARBA00004651"/>
    </source>
</evidence>
<dbReference type="GO" id="GO:0000155">
    <property type="term" value="F:phosphorelay sensor kinase activity"/>
    <property type="evidence" value="ECO:0007669"/>
    <property type="project" value="InterPro"/>
</dbReference>
<keyword evidence="8" id="KW-0547">Nucleotide-binding</keyword>
<keyword evidence="19" id="KW-1185">Reference proteome</keyword>
<dbReference type="Pfam" id="PF00512">
    <property type="entry name" value="HisKA"/>
    <property type="match status" value="1"/>
</dbReference>
<feature type="domain" description="HAMP" evidence="17">
    <location>
        <begin position="190"/>
        <end position="243"/>
    </location>
</feature>
<dbReference type="InterPro" id="IPR036097">
    <property type="entry name" value="HisK_dim/P_sf"/>
</dbReference>
<keyword evidence="4" id="KW-1003">Cell membrane</keyword>
<dbReference type="SUPFAM" id="SSF55874">
    <property type="entry name" value="ATPase domain of HSP90 chaperone/DNA topoisomerase II/histidine kinase"/>
    <property type="match status" value="1"/>
</dbReference>
<feature type="transmembrane region" description="Helical" evidence="15">
    <location>
        <begin position="12"/>
        <end position="33"/>
    </location>
</feature>
<dbReference type="Gene3D" id="1.10.287.130">
    <property type="match status" value="1"/>
</dbReference>
<dbReference type="PANTHER" id="PTHR45528">
    <property type="entry name" value="SENSOR HISTIDINE KINASE CPXA"/>
    <property type="match status" value="1"/>
</dbReference>
<keyword evidence="9" id="KW-0418">Kinase</keyword>
<keyword evidence="6" id="KW-0808">Transferase</keyword>
<dbReference type="EC" id="2.7.13.3" evidence="3"/>
<dbReference type="Gene3D" id="6.10.340.10">
    <property type="match status" value="1"/>
</dbReference>
<evidence type="ECO:0000313" key="19">
    <source>
        <dbReference type="Proteomes" id="UP001144256"/>
    </source>
</evidence>
<evidence type="ECO:0000259" key="16">
    <source>
        <dbReference type="PROSITE" id="PS50109"/>
    </source>
</evidence>
<evidence type="ECO:0000259" key="17">
    <source>
        <dbReference type="PROSITE" id="PS50885"/>
    </source>
</evidence>
<dbReference type="InterPro" id="IPR003660">
    <property type="entry name" value="HAMP_dom"/>
</dbReference>
<gene>
    <name evidence="18" type="ORF">SH1V18_05400</name>
</gene>
<accession>A0A9W5Y7C7</accession>
<evidence type="ECO:0000256" key="13">
    <source>
        <dbReference type="ARBA" id="ARBA00023136"/>
    </source>
</evidence>
<dbReference type="CDD" id="cd00082">
    <property type="entry name" value="HisKA"/>
    <property type="match status" value="1"/>
</dbReference>
<dbReference type="SUPFAM" id="SSF47384">
    <property type="entry name" value="Homodimeric domain of signal transducing histidine kinase"/>
    <property type="match status" value="1"/>
</dbReference>
<dbReference type="CDD" id="cd06225">
    <property type="entry name" value="HAMP"/>
    <property type="match status" value="1"/>
</dbReference>
<keyword evidence="12" id="KW-0902">Two-component regulatory system</keyword>
<evidence type="ECO:0000256" key="10">
    <source>
        <dbReference type="ARBA" id="ARBA00022840"/>
    </source>
</evidence>
<dbReference type="PANTHER" id="PTHR45528:SF1">
    <property type="entry name" value="SENSOR HISTIDINE KINASE CPXA"/>
    <property type="match status" value="1"/>
</dbReference>
<dbReference type="EMBL" id="BRLB01000001">
    <property type="protein sequence ID" value="GKX28060.1"/>
    <property type="molecule type" value="Genomic_DNA"/>
</dbReference>
<comment type="catalytic activity">
    <reaction evidence="1">
        <text>ATP + protein L-histidine = ADP + protein N-phospho-L-histidine.</text>
        <dbReference type="EC" id="2.7.13.3"/>
    </reaction>
</comment>
<evidence type="ECO:0000256" key="6">
    <source>
        <dbReference type="ARBA" id="ARBA00022679"/>
    </source>
</evidence>
<evidence type="ECO:0000256" key="5">
    <source>
        <dbReference type="ARBA" id="ARBA00022553"/>
    </source>
</evidence>
<dbReference type="GO" id="GO:0005886">
    <property type="term" value="C:plasma membrane"/>
    <property type="evidence" value="ECO:0007669"/>
    <property type="project" value="UniProtKB-SubCell"/>
</dbReference>
<feature type="transmembrane region" description="Helical" evidence="15">
    <location>
        <begin position="169"/>
        <end position="189"/>
    </location>
</feature>
<dbReference type="CDD" id="cd00075">
    <property type="entry name" value="HATPase"/>
    <property type="match status" value="1"/>
</dbReference>
<dbReference type="PRINTS" id="PR00344">
    <property type="entry name" value="BCTRLSENSOR"/>
</dbReference>
<feature type="coiled-coil region" evidence="14">
    <location>
        <begin position="235"/>
        <end position="272"/>
    </location>
</feature>
<keyword evidence="13 15" id="KW-0472">Membrane</keyword>
<sequence length="486" mass="56326">MMKVSLKHRLTIFIILLLITNLVTISLLTMKGIKNNQIEDYEKYLKESSKTANLFIREKYYETDYENLEVFYNRNPNELINELERILGIYPILFDIKGKKLGYSSGENTYNDNNDILTIALGNQIVYKKVEDTIIYMAPVYDFDKQIGVMQLQYSLGRENRFYWNTWGLLLRFGLVSIIITFILGRVYFINIVNKIKKLQESVRLIEDGQYDIGGNIISSKDEFGELSTGIETMAVKIDDNIKQLTDEKAKLQIALERVQNLEKKQKEFISNITHEFKTPITVIKTQIDLMNLYKDDEKLADRSYIVVDKELKRLNLMVEKVLHLSSLDKYEFEIRKQIIHTDILLQDIIDKLKAKASKYGITIRSELTPCQVCMDKESFMMIFINLIDNAIKYNITNGRISVTSIKKGDFNQIEIEDTGIGIPDECKERVFEPFYTVDKNKSKELSGTGLGLSLVKKMLEKQSSTIELMDSDEGTVFRLNIPIKD</sequence>